<reference evidence="1" key="1">
    <citation type="submission" date="2023-08" db="EMBL/GenBank/DDBJ databases">
        <authorList>
            <person name="Messyasz A."/>
            <person name="Mannisto M.K."/>
            <person name="Kerkhof L.J."/>
            <person name="Haggblom M."/>
        </authorList>
    </citation>
    <scope>NUCLEOTIDE SEQUENCE</scope>
    <source>
        <strain evidence="1">M8UP39</strain>
    </source>
</reference>
<name>A0AAU7YZK3_9BACT</name>
<dbReference type="RefSeq" id="WP_353071995.1">
    <property type="nucleotide sequence ID" value="NZ_CP132938.1"/>
</dbReference>
<evidence type="ECO:0008006" key="2">
    <source>
        <dbReference type="Google" id="ProtNLM"/>
    </source>
</evidence>
<sequence length="165" mass="18826">MLTPQELAAIRFAMSKLPEPGGEPGLYEEQVAQWVAEKSFFRDFVYRNAKGKKKGDQLVDGIVLFGDVMFLIEVKAQIGSAARDNWVRDRLAKAVNQLKKSHTLLREKRIPKLQNDFYGELDFNPDKYPNVFGIVVLAHDSDPYYAPDLVPELLGAPQEREIYVR</sequence>
<proteinExistence type="predicted"/>
<protein>
    <recommendedName>
        <fullName evidence="2">NERD domain-containing protein</fullName>
    </recommendedName>
</protein>
<accession>A0AAU7YZK3</accession>
<dbReference type="EMBL" id="CP132938">
    <property type="protein sequence ID" value="XCB22003.1"/>
    <property type="molecule type" value="Genomic_DNA"/>
</dbReference>
<dbReference type="AlphaFoldDB" id="A0AAU7YZK3"/>
<gene>
    <name evidence="1" type="ORF">RBB81_20850</name>
</gene>
<evidence type="ECO:0000313" key="1">
    <source>
        <dbReference type="EMBL" id="XCB22003.1"/>
    </source>
</evidence>
<dbReference type="KEGG" id="tgi:RBB81_20850"/>
<reference evidence="1" key="2">
    <citation type="journal article" date="2024" name="Environ. Microbiol.">
        <title>Genome analysis and description of Tunturibacter gen. nov. expands the diversity of Terriglobia in tundra soils.</title>
        <authorList>
            <person name="Messyasz A."/>
            <person name="Mannisto M.K."/>
            <person name="Kerkhof L.J."/>
            <person name="Haggblom M.M."/>
        </authorList>
    </citation>
    <scope>NUCLEOTIDE SEQUENCE</scope>
    <source>
        <strain evidence="1">M8UP39</strain>
    </source>
</reference>
<organism evidence="1">
    <name type="scientific">Tunturiibacter gelidiferens</name>
    <dbReference type="NCBI Taxonomy" id="3069689"/>
    <lineage>
        <taxon>Bacteria</taxon>
        <taxon>Pseudomonadati</taxon>
        <taxon>Acidobacteriota</taxon>
        <taxon>Terriglobia</taxon>
        <taxon>Terriglobales</taxon>
        <taxon>Acidobacteriaceae</taxon>
        <taxon>Tunturiibacter</taxon>
    </lineage>
</organism>